<accession>A0A8H5H7L0</accession>
<name>A0A8H5H7L0_9AGAR</name>
<evidence type="ECO:0000313" key="1">
    <source>
        <dbReference type="EMBL" id="KAF5378214.1"/>
    </source>
</evidence>
<organism evidence="1 2">
    <name type="scientific">Collybiopsis confluens</name>
    <dbReference type="NCBI Taxonomy" id="2823264"/>
    <lineage>
        <taxon>Eukaryota</taxon>
        <taxon>Fungi</taxon>
        <taxon>Dikarya</taxon>
        <taxon>Basidiomycota</taxon>
        <taxon>Agaricomycotina</taxon>
        <taxon>Agaricomycetes</taxon>
        <taxon>Agaricomycetidae</taxon>
        <taxon>Agaricales</taxon>
        <taxon>Marasmiineae</taxon>
        <taxon>Omphalotaceae</taxon>
        <taxon>Collybiopsis</taxon>
    </lineage>
</organism>
<evidence type="ECO:0000313" key="2">
    <source>
        <dbReference type="Proteomes" id="UP000518752"/>
    </source>
</evidence>
<reference evidence="1 2" key="1">
    <citation type="journal article" date="2020" name="ISME J.">
        <title>Uncovering the hidden diversity of litter-decomposition mechanisms in mushroom-forming fungi.</title>
        <authorList>
            <person name="Floudas D."/>
            <person name="Bentzer J."/>
            <person name="Ahren D."/>
            <person name="Johansson T."/>
            <person name="Persson P."/>
            <person name="Tunlid A."/>
        </authorList>
    </citation>
    <scope>NUCLEOTIDE SEQUENCE [LARGE SCALE GENOMIC DNA]</scope>
    <source>
        <strain evidence="1 2">CBS 406.79</strain>
    </source>
</reference>
<proteinExistence type="predicted"/>
<gene>
    <name evidence="1" type="ORF">D9757_009170</name>
</gene>
<sequence length="94" mass="10848">MEYFPDGIAISQAPFFANAFKYFGIWDDLRPILTPLPPKYHVIPVKKRTQEDEDFMKDKPYRRILGCCWWGASSTRPDIVYACSSLSSVQNLPT</sequence>
<dbReference type="Proteomes" id="UP000518752">
    <property type="component" value="Unassembled WGS sequence"/>
</dbReference>
<dbReference type="OrthoDB" id="2801217at2759"/>
<protein>
    <submittedName>
        <fullName evidence="1">Uncharacterized protein</fullName>
    </submittedName>
</protein>
<dbReference type="AlphaFoldDB" id="A0A8H5H7L0"/>
<keyword evidence="2" id="KW-1185">Reference proteome</keyword>
<comment type="caution">
    <text evidence="1">The sequence shown here is derived from an EMBL/GenBank/DDBJ whole genome shotgun (WGS) entry which is preliminary data.</text>
</comment>
<dbReference type="EMBL" id="JAACJN010000078">
    <property type="protein sequence ID" value="KAF5378214.1"/>
    <property type="molecule type" value="Genomic_DNA"/>
</dbReference>